<keyword evidence="1" id="KW-0732">Signal</keyword>
<dbReference type="RefSeq" id="WP_037501996.1">
    <property type="nucleotide sequence ID" value="NZ_JJMU01000061.1"/>
</dbReference>
<dbReference type="EMBL" id="JJMU01000061">
    <property type="protein sequence ID" value="KGE13065.1"/>
    <property type="molecule type" value="Genomic_DNA"/>
</dbReference>
<feature type="chain" id="PRO_5002124541" description="DUF4468 domain-containing protein" evidence="1">
    <location>
        <begin position="19"/>
        <end position="284"/>
    </location>
</feature>
<reference evidence="2 3" key="2">
    <citation type="journal article" date="2015" name="PLoS ONE">
        <title>Whole-Genome Optical Mapping and Finished Genome Sequence of Sphingobacterium deserti sp. nov., a New Species Isolated from the Western Desert of China.</title>
        <authorList>
            <person name="Teng C."/>
            <person name="Zhou Z."/>
            <person name="Molnar I."/>
            <person name="Li X."/>
            <person name="Tang R."/>
            <person name="Chen M."/>
            <person name="Wang L."/>
            <person name="Su S."/>
            <person name="Zhang W."/>
            <person name="Lin M."/>
        </authorList>
    </citation>
    <scope>NUCLEOTIDE SEQUENCE [LARGE SCALE GENOMIC DNA]</scope>
    <source>
        <strain evidence="3">ACCC05744</strain>
    </source>
</reference>
<evidence type="ECO:0000256" key="1">
    <source>
        <dbReference type="SAM" id="SignalP"/>
    </source>
</evidence>
<evidence type="ECO:0008006" key="4">
    <source>
        <dbReference type="Google" id="ProtNLM"/>
    </source>
</evidence>
<evidence type="ECO:0000313" key="2">
    <source>
        <dbReference type="EMBL" id="KGE13065.1"/>
    </source>
</evidence>
<sequence>MYKICLITFLLFCQFANGQKTVAFKFVPQENRIYSSENMYSIKSVVNVARSTELSAELYEQGIFSPVTIEGISAWKSSTETKNRVNDSIAYIARYFDYSASQTINGETSEVDNPHYDSYVYGFYDTQDFQNIIKVDSIVNKKLSIQEKEALKNQIRQQDIIYQKSPIKVGDFFEKSSTMTSAAIGIGAIEFNIKSKYKLNSINNGIAYFDITVSLELSNSEDSIEISPTSSGHGKLEFDIENQFTRRKITCYHIVAKTTKDGLRFSTTILTKSSELTSLINNFK</sequence>
<dbReference type="OrthoDB" id="1376102at2"/>
<gene>
    <name evidence="2" type="ORF">DI53_3282</name>
</gene>
<dbReference type="eggNOG" id="ENOG5031EYN">
    <property type="taxonomic scope" value="Bacteria"/>
</dbReference>
<proteinExistence type="predicted"/>
<reference evidence="3" key="1">
    <citation type="submission" date="2014-04" db="EMBL/GenBank/DDBJ databases">
        <title>Whole-Genome optical mapping and complete genome sequence of Sphingobacterium deserti sp. nov., a new spaces isolated from desert in the west of China.</title>
        <authorList>
            <person name="Teng C."/>
            <person name="Zhou Z."/>
            <person name="Li X."/>
            <person name="Chen M."/>
            <person name="Lin M."/>
            <person name="Wang L."/>
            <person name="Su S."/>
            <person name="Zhang C."/>
            <person name="Zhang W."/>
        </authorList>
    </citation>
    <scope>NUCLEOTIDE SEQUENCE [LARGE SCALE GENOMIC DNA]</scope>
    <source>
        <strain evidence="3">ACCC05744</strain>
    </source>
</reference>
<feature type="signal peptide" evidence="1">
    <location>
        <begin position="1"/>
        <end position="18"/>
    </location>
</feature>
<dbReference type="Proteomes" id="UP000031802">
    <property type="component" value="Unassembled WGS sequence"/>
</dbReference>
<comment type="caution">
    <text evidence="2">The sequence shown here is derived from an EMBL/GenBank/DDBJ whole genome shotgun (WGS) entry which is preliminary data.</text>
</comment>
<accession>A0A0B8T6Q0</accession>
<protein>
    <recommendedName>
        <fullName evidence="4">DUF4468 domain-containing protein</fullName>
    </recommendedName>
</protein>
<dbReference type="AlphaFoldDB" id="A0A0B8T6Q0"/>
<name>A0A0B8T6Q0_9SPHI</name>
<evidence type="ECO:0000313" key="3">
    <source>
        <dbReference type="Proteomes" id="UP000031802"/>
    </source>
</evidence>
<organism evidence="2 3">
    <name type="scientific">Sphingobacterium deserti</name>
    <dbReference type="NCBI Taxonomy" id="1229276"/>
    <lineage>
        <taxon>Bacteria</taxon>
        <taxon>Pseudomonadati</taxon>
        <taxon>Bacteroidota</taxon>
        <taxon>Sphingobacteriia</taxon>
        <taxon>Sphingobacteriales</taxon>
        <taxon>Sphingobacteriaceae</taxon>
        <taxon>Sphingobacterium</taxon>
    </lineage>
</organism>
<dbReference type="PATRIC" id="fig|1229276.3.peg.3394"/>
<keyword evidence="3" id="KW-1185">Reference proteome</keyword>